<accession>A0A929QS46</accession>
<name>A0A929QS46_ABIDE</name>
<dbReference type="EMBL" id="JABZFV010000001">
    <property type="protein sequence ID" value="MBF0934129.1"/>
    <property type="molecule type" value="Genomic_DNA"/>
</dbReference>
<dbReference type="Pfam" id="PF23968">
    <property type="entry name" value="Phage_cement_3"/>
    <property type="match status" value="1"/>
</dbReference>
<dbReference type="AlphaFoldDB" id="A0A929QS46"/>
<reference evidence="1" key="1">
    <citation type="submission" date="2020-04" db="EMBL/GenBank/DDBJ databases">
        <title>Deep metagenomics examines the oral microbiome during advanced dental caries in children, revealing novel taxa and co-occurrences with host molecules.</title>
        <authorList>
            <person name="Baker J.L."/>
            <person name="Morton J.T."/>
            <person name="Dinis M."/>
            <person name="Alvarez R."/>
            <person name="Tran N.C."/>
            <person name="Knight R."/>
            <person name="Edlund A."/>
        </authorList>
    </citation>
    <scope>NUCLEOTIDE SEQUENCE</scope>
    <source>
        <strain evidence="1">JCVI_23_bin.16</strain>
    </source>
</reference>
<dbReference type="Proteomes" id="UP000757900">
    <property type="component" value="Unassembled WGS sequence"/>
</dbReference>
<evidence type="ECO:0000313" key="2">
    <source>
        <dbReference type="Proteomes" id="UP000757900"/>
    </source>
</evidence>
<organism evidence="1 2">
    <name type="scientific">Abiotrophia defectiva</name>
    <name type="common">Streptococcus defectivus</name>
    <dbReference type="NCBI Taxonomy" id="46125"/>
    <lineage>
        <taxon>Bacteria</taxon>
        <taxon>Bacillati</taxon>
        <taxon>Bacillota</taxon>
        <taxon>Bacilli</taxon>
        <taxon>Lactobacillales</taxon>
        <taxon>Aerococcaceae</taxon>
        <taxon>Abiotrophia</taxon>
    </lineage>
</organism>
<gene>
    <name evidence="1" type="ORF">HXK00_00620</name>
</gene>
<comment type="caution">
    <text evidence="1">The sequence shown here is derived from an EMBL/GenBank/DDBJ whole genome shotgun (WGS) entry which is preliminary data.</text>
</comment>
<evidence type="ECO:0000313" key="1">
    <source>
        <dbReference type="EMBL" id="MBF0934129.1"/>
    </source>
</evidence>
<sequence length="168" mass="18015">MFMPPVTNPNQQRTLAPLYATTQATPYAGFLDPEFLKNPTVDILPGTVMYRKKGEVFAPLTGAVKGTAKAFGLSALFVAPKMRIDEVSGTGSNMFSVWVGGNDSLFEILAPAFDTTASYTLKEDGSKQYLTANDEGRLTTTGATKENAVAELIDVISTNRIVVRLGVS</sequence>
<proteinExistence type="predicted"/>
<dbReference type="InterPro" id="IPR057111">
    <property type="entry name" value="Phage_cement"/>
</dbReference>
<protein>
    <submittedName>
        <fullName evidence="1">Uncharacterized protein</fullName>
    </submittedName>
</protein>